<dbReference type="Proteomes" id="UP000660729">
    <property type="component" value="Unassembled WGS sequence"/>
</dbReference>
<name>A0A8H6RME0_9PEZI</name>
<proteinExistence type="predicted"/>
<dbReference type="CDD" id="cd00067">
    <property type="entry name" value="GAL4"/>
    <property type="match status" value="1"/>
</dbReference>
<dbReference type="PROSITE" id="PS50048">
    <property type="entry name" value="ZN2_CY6_FUNGAL_2"/>
    <property type="match status" value="1"/>
</dbReference>
<evidence type="ECO:0000256" key="2">
    <source>
        <dbReference type="ARBA" id="ARBA00022723"/>
    </source>
</evidence>
<dbReference type="GO" id="GO:0003677">
    <property type="term" value="F:DNA binding"/>
    <property type="evidence" value="ECO:0007669"/>
    <property type="project" value="InterPro"/>
</dbReference>
<dbReference type="GO" id="GO:0008270">
    <property type="term" value="F:zinc ion binding"/>
    <property type="evidence" value="ECO:0007669"/>
    <property type="project" value="InterPro"/>
</dbReference>
<evidence type="ECO:0000259" key="4">
    <source>
        <dbReference type="PROSITE" id="PS50048"/>
    </source>
</evidence>
<reference evidence="5" key="1">
    <citation type="submission" date="2020-04" db="EMBL/GenBank/DDBJ databases">
        <title>Draft genome resource of the tomato pathogen Pseudocercospora fuligena.</title>
        <authorList>
            <person name="Zaccaron A."/>
        </authorList>
    </citation>
    <scope>NUCLEOTIDE SEQUENCE</scope>
    <source>
        <strain evidence="5">PF001</strain>
    </source>
</reference>
<dbReference type="GO" id="GO:0006351">
    <property type="term" value="P:DNA-templated transcription"/>
    <property type="evidence" value="ECO:0007669"/>
    <property type="project" value="InterPro"/>
</dbReference>
<organism evidence="5 6">
    <name type="scientific">Pseudocercospora fuligena</name>
    <dbReference type="NCBI Taxonomy" id="685502"/>
    <lineage>
        <taxon>Eukaryota</taxon>
        <taxon>Fungi</taxon>
        <taxon>Dikarya</taxon>
        <taxon>Ascomycota</taxon>
        <taxon>Pezizomycotina</taxon>
        <taxon>Dothideomycetes</taxon>
        <taxon>Dothideomycetidae</taxon>
        <taxon>Mycosphaerellales</taxon>
        <taxon>Mycosphaerellaceae</taxon>
        <taxon>Pseudocercospora</taxon>
    </lineage>
</organism>
<protein>
    <submittedName>
        <fullName evidence="5">C6 finger domain transcription factor adaR</fullName>
    </submittedName>
</protein>
<keyword evidence="2" id="KW-0479">Metal-binding</keyword>
<dbReference type="SMART" id="SM00906">
    <property type="entry name" value="Fungal_trans"/>
    <property type="match status" value="1"/>
</dbReference>
<gene>
    <name evidence="5" type="ORF">HII31_04842</name>
</gene>
<evidence type="ECO:0000256" key="3">
    <source>
        <dbReference type="ARBA" id="ARBA00023242"/>
    </source>
</evidence>
<dbReference type="InterPro" id="IPR050613">
    <property type="entry name" value="Sec_Metabolite_Reg"/>
</dbReference>
<dbReference type="Pfam" id="PF04082">
    <property type="entry name" value="Fungal_trans"/>
    <property type="match status" value="1"/>
</dbReference>
<accession>A0A8H6RME0</accession>
<dbReference type="PANTHER" id="PTHR31001">
    <property type="entry name" value="UNCHARACTERIZED TRANSCRIPTIONAL REGULATORY PROTEIN"/>
    <property type="match status" value="1"/>
</dbReference>
<comment type="caution">
    <text evidence="5">The sequence shown here is derived from an EMBL/GenBank/DDBJ whole genome shotgun (WGS) entry which is preliminary data.</text>
</comment>
<dbReference type="CDD" id="cd12148">
    <property type="entry name" value="fungal_TF_MHR"/>
    <property type="match status" value="1"/>
</dbReference>
<evidence type="ECO:0000313" key="5">
    <source>
        <dbReference type="EMBL" id="KAF7193773.1"/>
    </source>
</evidence>
<dbReference type="Pfam" id="PF00172">
    <property type="entry name" value="Zn_clus"/>
    <property type="match status" value="1"/>
</dbReference>
<evidence type="ECO:0000256" key="1">
    <source>
        <dbReference type="ARBA" id="ARBA00004123"/>
    </source>
</evidence>
<dbReference type="PANTHER" id="PTHR31001:SF50">
    <property type="entry name" value="ZN(II)2CYS6 TRANSCRIPTION FACTOR (EUROFUNG)"/>
    <property type="match status" value="1"/>
</dbReference>
<dbReference type="Gene3D" id="4.10.240.10">
    <property type="entry name" value="Zn(2)-C6 fungal-type DNA-binding domain"/>
    <property type="match status" value="1"/>
</dbReference>
<evidence type="ECO:0000313" key="6">
    <source>
        <dbReference type="Proteomes" id="UP000660729"/>
    </source>
</evidence>
<comment type="subcellular location">
    <subcellularLocation>
        <location evidence="1">Nucleus</location>
    </subcellularLocation>
</comment>
<sequence>MSLPLAQLSCQQCQRRKTKCSKSIPCSACMKAGIDCTAVQRHRLPRGKSGNKRSDVSTLKDRVGNLEAIIARMQSDKQIISVPETTRQKLDSKIQPLDTFVAPAFWSELANAVTDLKEVLESPESTIHTNGDSISEVSHEAALSGELPGSAMGSYRLLFPSQTKHTHESAEIEPESWLIDTYRERVDPIFKVLHWPTAFHAISPTNKSLDPTIKALRLAMCFVATCSILNYEMPNKQLLTERYRHYTEAALASAELLTTNRLETLQAFVIYLAGLRANRANATSWTLLPLAIRIAHAQGIPARIASPADNLLKTETYRRLWSCIRKFDLQCAFDRGTQPLLTSHDLQCIPANLNDEDLSPGLAPVDLGHERRFTEMTFSRVAHVAGVCQRKLTEIGSSGTITSKGWQSQVTVLAEYESYVKQLEKSCAASSPIEKFTIHVAHESLVAMRLLLHRPLHKRGSGYRPPEDSFNVLATATEVLERSQTKRSFADFAKWTWFAWVKWYALAVVLAELCTARGSKADHAWAVAQRSYDDYARIVADSETGLLWKPIAKLMQKVTEARSYMRTTGMKSESDPVQLQQELYQNDAEAMSWLNWDLLTEDIMNTDYDE</sequence>
<dbReference type="EMBL" id="JABCIY010000071">
    <property type="protein sequence ID" value="KAF7193773.1"/>
    <property type="molecule type" value="Genomic_DNA"/>
</dbReference>
<dbReference type="SUPFAM" id="SSF57701">
    <property type="entry name" value="Zn2/Cys6 DNA-binding domain"/>
    <property type="match status" value="1"/>
</dbReference>
<feature type="domain" description="Zn(2)-C6 fungal-type" evidence="4">
    <location>
        <begin position="9"/>
        <end position="38"/>
    </location>
</feature>
<dbReference type="InterPro" id="IPR001138">
    <property type="entry name" value="Zn2Cys6_DnaBD"/>
</dbReference>
<keyword evidence="3" id="KW-0539">Nucleus</keyword>
<dbReference type="GO" id="GO:0000981">
    <property type="term" value="F:DNA-binding transcription factor activity, RNA polymerase II-specific"/>
    <property type="evidence" value="ECO:0007669"/>
    <property type="project" value="InterPro"/>
</dbReference>
<dbReference type="SMART" id="SM00066">
    <property type="entry name" value="GAL4"/>
    <property type="match status" value="1"/>
</dbReference>
<dbReference type="InterPro" id="IPR036864">
    <property type="entry name" value="Zn2-C6_fun-type_DNA-bd_sf"/>
</dbReference>
<dbReference type="AlphaFoldDB" id="A0A8H6RME0"/>
<dbReference type="InterPro" id="IPR007219">
    <property type="entry name" value="XnlR_reg_dom"/>
</dbReference>
<keyword evidence="6" id="KW-1185">Reference proteome</keyword>
<dbReference type="GO" id="GO:0005634">
    <property type="term" value="C:nucleus"/>
    <property type="evidence" value="ECO:0007669"/>
    <property type="project" value="UniProtKB-SubCell"/>
</dbReference>
<dbReference type="OrthoDB" id="424974at2759"/>